<dbReference type="Proteomes" id="UP001414441">
    <property type="component" value="Unassembled WGS sequence"/>
</dbReference>
<feature type="transmembrane region" description="Helical" evidence="6">
    <location>
        <begin position="131"/>
        <end position="152"/>
    </location>
</feature>
<feature type="transmembrane region" description="Helical" evidence="6">
    <location>
        <begin position="355"/>
        <end position="373"/>
    </location>
</feature>
<name>A0ABV0D9X4_9GAMM</name>
<reference evidence="7 8" key="1">
    <citation type="submission" date="2024-05" db="EMBL/GenBank/DDBJ databases">
        <title>Genome sequencing of Marine Estuary Bacteria, Pseudoalteromonas distincta strain FA, Psychrobacter proteolyticus strain EA, and Shewanella baltica strain CA.</title>
        <authorList>
            <person name="Dieffenbach S.A."/>
            <person name="Maclea K.S."/>
        </authorList>
    </citation>
    <scope>NUCLEOTIDE SEQUENCE [LARGE SCALE GENOMIC DNA]</scope>
    <source>
        <strain evidence="7 8">EA</strain>
    </source>
</reference>
<comment type="subcellular location">
    <subcellularLocation>
        <location evidence="1">Cell membrane</location>
        <topology evidence="1">Multi-pass membrane protein</topology>
    </subcellularLocation>
</comment>
<evidence type="ECO:0000256" key="1">
    <source>
        <dbReference type="ARBA" id="ARBA00004651"/>
    </source>
</evidence>
<dbReference type="RefSeq" id="WP_347163847.1">
    <property type="nucleotide sequence ID" value="NZ_JBDLOB010000008.1"/>
</dbReference>
<evidence type="ECO:0000256" key="3">
    <source>
        <dbReference type="ARBA" id="ARBA00022692"/>
    </source>
</evidence>
<dbReference type="PANTHER" id="PTHR30250">
    <property type="entry name" value="PST FAMILY PREDICTED COLANIC ACID TRANSPORTER"/>
    <property type="match status" value="1"/>
</dbReference>
<keyword evidence="2" id="KW-1003">Cell membrane</keyword>
<keyword evidence="3 6" id="KW-0812">Transmembrane</keyword>
<keyword evidence="4 6" id="KW-1133">Transmembrane helix</keyword>
<feature type="transmembrane region" description="Helical" evidence="6">
    <location>
        <begin position="406"/>
        <end position="427"/>
    </location>
</feature>
<feature type="transmembrane region" description="Helical" evidence="6">
    <location>
        <begin position="268"/>
        <end position="291"/>
    </location>
</feature>
<proteinExistence type="predicted"/>
<dbReference type="EMBL" id="JBDLOB010000008">
    <property type="protein sequence ID" value="MEN8626673.1"/>
    <property type="molecule type" value="Genomic_DNA"/>
</dbReference>
<comment type="caution">
    <text evidence="7">The sequence shown here is derived from an EMBL/GenBank/DDBJ whole genome shotgun (WGS) entry which is preliminary data.</text>
</comment>
<protein>
    <submittedName>
        <fullName evidence="7">Oligosaccharide flippase family protein</fullName>
    </submittedName>
</protein>
<gene>
    <name evidence="7" type="ORF">ABFV72_11695</name>
</gene>
<dbReference type="Pfam" id="PF13440">
    <property type="entry name" value="Polysacc_synt_3"/>
    <property type="match status" value="1"/>
</dbReference>
<feature type="transmembrane region" description="Helical" evidence="6">
    <location>
        <begin position="91"/>
        <end position="111"/>
    </location>
</feature>
<evidence type="ECO:0000256" key="6">
    <source>
        <dbReference type="SAM" id="Phobius"/>
    </source>
</evidence>
<keyword evidence="8" id="KW-1185">Reference proteome</keyword>
<accession>A0ABV0D9X4</accession>
<evidence type="ECO:0000256" key="4">
    <source>
        <dbReference type="ARBA" id="ARBA00022989"/>
    </source>
</evidence>
<dbReference type="PANTHER" id="PTHR30250:SF11">
    <property type="entry name" value="O-ANTIGEN TRANSPORTER-RELATED"/>
    <property type="match status" value="1"/>
</dbReference>
<feature type="transmembrane region" description="Helical" evidence="6">
    <location>
        <begin position="55"/>
        <end position="79"/>
    </location>
</feature>
<feature type="transmembrane region" description="Helical" evidence="6">
    <location>
        <begin position="312"/>
        <end position="335"/>
    </location>
</feature>
<organism evidence="7 8">
    <name type="scientific">Psychrobacter proteolyticus</name>
    <dbReference type="NCBI Taxonomy" id="147825"/>
    <lineage>
        <taxon>Bacteria</taxon>
        <taxon>Pseudomonadati</taxon>
        <taxon>Pseudomonadota</taxon>
        <taxon>Gammaproteobacteria</taxon>
        <taxon>Moraxellales</taxon>
        <taxon>Moraxellaceae</taxon>
        <taxon>Psychrobacter</taxon>
    </lineage>
</organism>
<evidence type="ECO:0000313" key="7">
    <source>
        <dbReference type="EMBL" id="MEN8626673.1"/>
    </source>
</evidence>
<evidence type="ECO:0000313" key="8">
    <source>
        <dbReference type="Proteomes" id="UP001414441"/>
    </source>
</evidence>
<evidence type="ECO:0000256" key="2">
    <source>
        <dbReference type="ARBA" id="ARBA00022475"/>
    </source>
</evidence>
<feature type="transmembrane region" description="Helical" evidence="6">
    <location>
        <begin position="380"/>
        <end position="400"/>
    </location>
</feature>
<feature type="transmembrane region" description="Helical" evidence="6">
    <location>
        <begin position="21"/>
        <end position="43"/>
    </location>
</feature>
<sequence length="446" mass="48447">MPYKVFSSLQSITKRLKTSNFVRNVAMVGGGIAAGQAIALAFMPFLTRLYGPESFGIAAAFAAIVNIITPISTMGYANAIVMPESDRDAAAVARLSILCGLIIAPLSLILVHVGKPWLAVWTGMEKAPQMLYLIPLTLVIGAFLSVTNQSAIRASLFKAKARAYVESKLFTDTSKLIGGIIAPSELLLILLTIIGQFTNFLMQMLRVPRTGVLKISNWFGTDGVRNAAIEQRDFAIYRMPQSVLNAASLGLPTILLTSLFSASSAGQYSVAVLVLGAPVMLLGSSVGEVFYPKITRAITAKSPSAYKLLFKVSAILFAVGLIPFGTMMIFGEYLFSIIFGQEWVVAGNYSQWLSIWLLSNLVTGASVATLPALGLQRFLLIREVFSVILRATALYVGFKFFESDVIAIALFSIVGFLLSLSIVYVAFRHLFKNSKDWKLIYDNESI</sequence>
<dbReference type="InterPro" id="IPR050833">
    <property type="entry name" value="Poly_Biosynth_Transport"/>
</dbReference>
<keyword evidence="5 6" id="KW-0472">Membrane</keyword>
<evidence type="ECO:0000256" key="5">
    <source>
        <dbReference type="ARBA" id="ARBA00023136"/>
    </source>
</evidence>